<protein>
    <submittedName>
        <fullName evidence="1">Uncharacterized protein</fullName>
    </submittedName>
</protein>
<reference evidence="2" key="1">
    <citation type="journal article" date="2019" name="Int. J. Syst. Evol. Microbiol.">
        <title>The Global Catalogue of Microorganisms (GCM) 10K type strain sequencing project: providing services to taxonomists for standard genome sequencing and annotation.</title>
        <authorList>
            <consortium name="The Broad Institute Genomics Platform"/>
            <consortium name="The Broad Institute Genome Sequencing Center for Infectious Disease"/>
            <person name="Wu L."/>
            <person name="Ma J."/>
        </authorList>
    </citation>
    <scope>NUCLEOTIDE SEQUENCE [LARGE SCALE GENOMIC DNA]</scope>
    <source>
        <strain evidence="2">CGMCC 1.12479</strain>
    </source>
</reference>
<name>A0ABQ1N0A3_9BACT</name>
<dbReference type="EMBL" id="BMFD01000011">
    <property type="protein sequence ID" value="GGC48201.1"/>
    <property type="molecule type" value="Genomic_DNA"/>
</dbReference>
<sequence length="144" mass="16338">MNLDPLRPYMRFEIDKVFSLVKAAMHSEAVQRGNGNALYLDCYTGEVLNGGDRYDYEHIYGSEWVHSTYKHLLSDEQIALVVNCPENVAVTLRSINQSKGKTDPETWFSNPSNVENHKVNLKLALSNIKKAKVGIEKKVKELIV</sequence>
<dbReference type="Proteomes" id="UP000635885">
    <property type="component" value="Unassembled WGS sequence"/>
</dbReference>
<gene>
    <name evidence="1" type="ORF">GCM10010993_28380</name>
</gene>
<comment type="caution">
    <text evidence="1">The sequence shown here is derived from an EMBL/GenBank/DDBJ whole genome shotgun (WGS) entry which is preliminary data.</text>
</comment>
<accession>A0ABQ1N0A3</accession>
<organism evidence="1 2">
    <name type="scientific">Belliella aquatica</name>
    <dbReference type="NCBI Taxonomy" id="1323734"/>
    <lineage>
        <taxon>Bacteria</taxon>
        <taxon>Pseudomonadati</taxon>
        <taxon>Bacteroidota</taxon>
        <taxon>Cytophagia</taxon>
        <taxon>Cytophagales</taxon>
        <taxon>Cyclobacteriaceae</taxon>
        <taxon>Belliella</taxon>
    </lineage>
</organism>
<proteinExistence type="predicted"/>
<dbReference type="RefSeq" id="WP_188443758.1">
    <property type="nucleotide sequence ID" value="NZ_BMFD01000011.1"/>
</dbReference>
<keyword evidence="2" id="KW-1185">Reference proteome</keyword>
<evidence type="ECO:0000313" key="2">
    <source>
        <dbReference type="Proteomes" id="UP000635885"/>
    </source>
</evidence>
<evidence type="ECO:0000313" key="1">
    <source>
        <dbReference type="EMBL" id="GGC48201.1"/>
    </source>
</evidence>